<comment type="similarity">
    <text evidence="3 12 13">Belongs to the triosephosphate isomerase family.</text>
</comment>
<feature type="binding site" evidence="12">
    <location>
        <position position="188"/>
    </location>
    <ligand>
        <name>substrate</name>
    </ligand>
</feature>
<evidence type="ECO:0000256" key="4">
    <source>
        <dbReference type="ARBA" id="ARBA00011738"/>
    </source>
</evidence>
<keyword evidence="10 12" id="KW-0413">Isomerase</keyword>
<dbReference type="AlphaFoldDB" id="A0AAJ6DCP5"/>
<dbReference type="PANTHER" id="PTHR21139">
    <property type="entry name" value="TRIOSEPHOSPHATE ISOMERASE"/>
    <property type="match status" value="1"/>
</dbReference>
<dbReference type="GO" id="GO:0006094">
    <property type="term" value="P:gluconeogenesis"/>
    <property type="evidence" value="ECO:0007669"/>
    <property type="project" value="UniProtKB-UniRule"/>
</dbReference>
<comment type="pathway">
    <text evidence="2 12 13">Carbohydrate biosynthesis; gluconeogenesis.</text>
</comment>
<keyword evidence="8 12" id="KW-0963">Cytoplasm</keyword>
<dbReference type="NCBIfam" id="TIGR00419">
    <property type="entry name" value="tim"/>
    <property type="match status" value="1"/>
</dbReference>
<dbReference type="PROSITE" id="PS51440">
    <property type="entry name" value="TIM_2"/>
    <property type="match status" value="1"/>
</dbReference>
<proteinExistence type="inferred from homology"/>
<evidence type="ECO:0000256" key="13">
    <source>
        <dbReference type="RuleBase" id="RU363013"/>
    </source>
</evidence>
<dbReference type="InterPro" id="IPR013785">
    <property type="entry name" value="Aldolase_TIM"/>
</dbReference>
<dbReference type="InterPro" id="IPR020861">
    <property type="entry name" value="Triosephosphate_isomerase_AS"/>
</dbReference>
<keyword evidence="7 12" id="KW-0312">Gluconeogenesis</keyword>
<dbReference type="GO" id="GO:0046166">
    <property type="term" value="P:glyceraldehyde-3-phosphate biosynthetic process"/>
    <property type="evidence" value="ECO:0007669"/>
    <property type="project" value="TreeGrafter"/>
</dbReference>
<dbReference type="InterPro" id="IPR022896">
    <property type="entry name" value="TrioseP_Isoase_bac/euk"/>
</dbReference>
<accession>A0AAJ6DCP5</accession>
<dbReference type="GO" id="GO:0019563">
    <property type="term" value="P:glycerol catabolic process"/>
    <property type="evidence" value="ECO:0007669"/>
    <property type="project" value="TreeGrafter"/>
</dbReference>
<comment type="subunit">
    <text evidence="4 12 13">Homodimer.</text>
</comment>
<protein>
    <recommendedName>
        <fullName evidence="6 12">Triosephosphate isomerase</fullName>
        <shortName evidence="12">TIM</shortName>
        <shortName evidence="12">TPI</shortName>
        <ecNumber evidence="5 12">5.3.1.1</ecNumber>
    </recommendedName>
    <alternativeName>
        <fullName evidence="12">Triose-phosphate isomerase</fullName>
    </alternativeName>
</protein>
<evidence type="ECO:0000313" key="14">
    <source>
        <dbReference type="EMBL" id="WGH93659.1"/>
    </source>
</evidence>
<evidence type="ECO:0000256" key="8">
    <source>
        <dbReference type="ARBA" id="ARBA00022490"/>
    </source>
</evidence>
<organism evidence="14 15">
    <name type="scientific">Auritidibacter ignavus</name>
    <dbReference type="NCBI Taxonomy" id="678932"/>
    <lineage>
        <taxon>Bacteria</taxon>
        <taxon>Bacillati</taxon>
        <taxon>Actinomycetota</taxon>
        <taxon>Actinomycetes</taxon>
        <taxon>Micrococcales</taxon>
        <taxon>Micrococcaceae</taxon>
        <taxon>Auritidibacter</taxon>
    </lineage>
</organism>
<dbReference type="CDD" id="cd00311">
    <property type="entry name" value="TIM"/>
    <property type="match status" value="1"/>
</dbReference>
<gene>
    <name evidence="12 14" type="primary">tpiA</name>
    <name evidence="14" type="ORF">QDX21_02350</name>
</gene>
<evidence type="ECO:0000256" key="3">
    <source>
        <dbReference type="ARBA" id="ARBA00007422"/>
    </source>
</evidence>
<name>A0AAJ6DCP5_9MICC</name>
<keyword evidence="9 12" id="KW-0324">Glycolysis</keyword>
<feature type="active site" description="Electrophile" evidence="12">
    <location>
        <position position="110"/>
    </location>
</feature>
<dbReference type="InterPro" id="IPR035990">
    <property type="entry name" value="TIM_sf"/>
</dbReference>
<dbReference type="FunFam" id="3.20.20.70:FF:000020">
    <property type="entry name" value="Triosephosphate isomerase"/>
    <property type="match status" value="1"/>
</dbReference>
<dbReference type="GO" id="GO:0005829">
    <property type="term" value="C:cytosol"/>
    <property type="evidence" value="ECO:0007669"/>
    <property type="project" value="TreeGrafter"/>
</dbReference>
<dbReference type="RefSeq" id="WP_279675078.1">
    <property type="nucleotide sequence ID" value="NZ_CP122566.1"/>
</dbReference>
<evidence type="ECO:0000256" key="11">
    <source>
        <dbReference type="ARBA" id="ARBA00055680"/>
    </source>
</evidence>
<evidence type="ECO:0000256" key="6">
    <source>
        <dbReference type="ARBA" id="ARBA00019397"/>
    </source>
</evidence>
<comment type="function">
    <text evidence="11 12">Involved in the gluconeogenesis. Catalyzes stereospecifically the conversion of dihydroxyacetone phosphate (DHAP) to D-glyceraldehyde-3-phosphate (G3P).</text>
</comment>
<comment type="pathway">
    <text evidence="12 13">Carbohydrate degradation; glycolysis; D-glyceraldehyde 3-phosphate from glycerone phosphate: step 1/1.</text>
</comment>
<feature type="binding site" evidence="12">
    <location>
        <begin position="249"/>
        <end position="250"/>
    </location>
    <ligand>
        <name>substrate</name>
    </ligand>
</feature>
<evidence type="ECO:0000256" key="5">
    <source>
        <dbReference type="ARBA" id="ARBA00011940"/>
    </source>
</evidence>
<evidence type="ECO:0000256" key="12">
    <source>
        <dbReference type="HAMAP-Rule" id="MF_00147"/>
    </source>
</evidence>
<dbReference type="Gene3D" id="3.20.20.70">
    <property type="entry name" value="Aldolase class I"/>
    <property type="match status" value="1"/>
</dbReference>
<dbReference type="Proteomes" id="UP001224674">
    <property type="component" value="Chromosome"/>
</dbReference>
<feature type="binding site" evidence="12">
    <location>
        <begin position="18"/>
        <end position="20"/>
    </location>
    <ligand>
        <name>substrate</name>
    </ligand>
</feature>
<keyword evidence="15" id="KW-1185">Reference proteome</keyword>
<feature type="active site" description="Proton acceptor" evidence="12">
    <location>
        <position position="182"/>
    </location>
</feature>
<evidence type="ECO:0000313" key="15">
    <source>
        <dbReference type="Proteomes" id="UP001224674"/>
    </source>
</evidence>
<evidence type="ECO:0000256" key="7">
    <source>
        <dbReference type="ARBA" id="ARBA00022432"/>
    </source>
</evidence>
<dbReference type="Pfam" id="PF00121">
    <property type="entry name" value="TIM"/>
    <property type="match status" value="1"/>
</dbReference>
<evidence type="ECO:0000256" key="1">
    <source>
        <dbReference type="ARBA" id="ARBA00000474"/>
    </source>
</evidence>
<evidence type="ECO:0000256" key="2">
    <source>
        <dbReference type="ARBA" id="ARBA00004742"/>
    </source>
</evidence>
<dbReference type="EMBL" id="CP122566">
    <property type="protein sequence ID" value="WGH93659.1"/>
    <property type="molecule type" value="Genomic_DNA"/>
</dbReference>
<sequence length="271" mass="29540">MTSTTNGVYDRTPLMAGNWKMNLDHQQAVTLVQKLCWTLNDADHDFDTIEIAVFPPFTDLRSVQTLIRGDKLPVSLGAQDLSPHASGAYTGDISGQFLAKLDCRYVLVGHSERRSVHQESDEIVAAKVQAAFTHGLVPILCVGEHLQVREDHRHLEHTLGQVRAGIAKVPTQHVQDLVIAYEPVWAIGTGEVAGPEDAQEMASAIRELLSQDHGPEVARSVRILYGGSVKAANVASIMREKDVDGALVGGASLDEAEFASIVRFEHHLLTD</sequence>
<dbReference type="PROSITE" id="PS00171">
    <property type="entry name" value="TIM_1"/>
    <property type="match status" value="1"/>
</dbReference>
<evidence type="ECO:0000256" key="9">
    <source>
        <dbReference type="ARBA" id="ARBA00023152"/>
    </source>
</evidence>
<comment type="catalytic activity">
    <reaction evidence="1 12 13">
        <text>D-glyceraldehyde 3-phosphate = dihydroxyacetone phosphate</text>
        <dbReference type="Rhea" id="RHEA:18585"/>
        <dbReference type="ChEBI" id="CHEBI:57642"/>
        <dbReference type="ChEBI" id="CHEBI:59776"/>
        <dbReference type="EC" id="5.3.1.1"/>
    </reaction>
</comment>
<evidence type="ECO:0000256" key="10">
    <source>
        <dbReference type="ARBA" id="ARBA00023235"/>
    </source>
</evidence>
<comment type="subcellular location">
    <subcellularLocation>
        <location evidence="12 13">Cytoplasm</location>
    </subcellularLocation>
</comment>
<dbReference type="GO" id="GO:0004807">
    <property type="term" value="F:triose-phosphate isomerase activity"/>
    <property type="evidence" value="ECO:0007669"/>
    <property type="project" value="UniProtKB-UniRule"/>
</dbReference>
<dbReference type="GO" id="GO:0006096">
    <property type="term" value="P:glycolytic process"/>
    <property type="evidence" value="ECO:0007669"/>
    <property type="project" value="UniProtKB-UniRule"/>
</dbReference>
<feature type="binding site" evidence="12">
    <location>
        <position position="228"/>
    </location>
    <ligand>
        <name>substrate</name>
    </ligand>
</feature>
<dbReference type="SUPFAM" id="SSF51351">
    <property type="entry name" value="Triosephosphate isomerase (TIM)"/>
    <property type="match status" value="1"/>
</dbReference>
<dbReference type="PANTHER" id="PTHR21139:SF42">
    <property type="entry name" value="TRIOSEPHOSPHATE ISOMERASE"/>
    <property type="match status" value="1"/>
</dbReference>
<dbReference type="EC" id="5.3.1.1" evidence="5 12"/>
<reference evidence="14 15" key="1">
    <citation type="submission" date="2023-03" db="EMBL/GenBank/DDBJ databases">
        <title>Complete genome sequences of several Auritidibacter ignavus strains isolated from ear infections.</title>
        <authorList>
            <person name="Baehr T."/>
            <person name="Baumhoegger A.M."/>
        </authorList>
    </citation>
    <scope>NUCLEOTIDE SEQUENCE [LARGE SCALE GENOMIC DNA]</scope>
    <source>
        <strain evidence="14 15">BABAE-6</strain>
    </source>
</reference>
<dbReference type="InterPro" id="IPR000652">
    <property type="entry name" value="Triosephosphate_isomerase"/>
</dbReference>
<dbReference type="HAMAP" id="MF_00147_B">
    <property type="entry name" value="TIM_B"/>
    <property type="match status" value="1"/>
</dbReference>